<protein>
    <submittedName>
        <fullName evidence="1">Uncharacterized protein</fullName>
    </submittedName>
</protein>
<name>A0ABD0JF43_9CAEN</name>
<gene>
    <name evidence="1" type="ORF">BaRGS_00035776</name>
</gene>
<evidence type="ECO:0000313" key="2">
    <source>
        <dbReference type="Proteomes" id="UP001519460"/>
    </source>
</evidence>
<accession>A0ABD0JF43</accession>
<reference evidence="1 2" key="1">
    <citation type="journal article" date="2023" name="Sci. Data">
        <title>Genome assembly of the Korean intertidal mud-creeper Batillaria attramentaria.</title>
        <authorList>
            <person name="Patra A.K."/>
            <person name="Ho P.T."/>
            <person name="Jun S."/>
            <person name="Lee S.J."/>
            <person name="Kim Y."/>
            <person name="Won Y.J."/>
        </authorList>
    </citation>
    <scope>NUCLEOTIDE SEQUENCE [LARGE SCALE GENOMIC DNA]</scope>
    <source>
        <strain evidence="1">Wonlab-2016</strain>
    </source>
</reference>
<keyword evidence="2" id="KW-1185">Reference proteome</keyword>
<dbReference type="Proteomes" id="UP001519460">
    <property type="component" value="Unassembled WGS sequence"/>
</dbReference>
<dbReference type="AlphaFoldDB" id="A0ABD0JF43"/>
<organism evidence="1 2">
    <name type="scientific">Batillaria attramentaria</name>
    <dbReference type="NCBI Taxonomy" id="370345"/>
    <lineage>
        <taxon>Eukaryota</taxon>
        <taxon>Metazoa</taxon>
        <taxon>Spiralia</taxon>
        <taxon>Lophotrochozoa</taxon>
        <taxon>Mollusca</taxon>
        <taxon>Gastropoda</taxon>
        <taxon>Caenogastropoda</taxon>
        <taxon>Sorbeoconcha</taxon>
        <taxon>Cerithioidea</taxon>
        <taxon>Batillariidae</taxon>
        <taxon>Batillaria</taxon>
    </lineage>
</organism>
<evidence type="ECO:0000313" key="1">
    <source>
        <dbReference type="EMBL" id="KAK7471613.1"/>
    </source>
</evidence>
<comment type="caution">
    <text evidence="1">The sequence shown here is derived from an EMBL/GenBank/DDBJ whole genome shotgun (WGS) entry which is preliminary data.</text>
</comment>
<dbReference type="EMBL" id="JACVVK020000486">
    <property type="protein sequence ID" value="KAK7471613.1"/>
    <property type="molecule type" value="Genomic_DNA"/>
</dbReference>
<proteinExistence type="predicted"/>
<sequence>MHVCRKTVTRADSFLNKSLGTTAEEVVQWKTGRGRQNQPKQWGHLPALTRRPPGRQVWGEKIACDVRHKLLQDAMFACPQAAELSRADCKCFLLAFSVQFKKKLYVA</sequence>